<dbReference type="EMBL" id="FOFA01000004">
    <property type="protein sequence ID" value="SEQ55935.1"/>
    <property type="molecule type" value="Genomic_DNA"/>
</dbReference>
<feature type="transmembrane region" description="Helical" evidence="1">
    <location>
        <begin position="301"/>
        <end position="320"/>
    </location>
</feature>
<feature type="transmembrane region" description="Helical" evidence="1">
    <location>
        <begin position="120"/>
        <end position="138"/>
    </location>
</feature>
<protein>
    <submittedName>
        <fullName evidence="2">Uncharacterized protein</fullName>
    </submittedName>
</protein>
<sequence length="321" mass="33386">MTRGATLRSVVLPVVSTTLVTTALAVFLVLALAGSGFGDLPGGFGGVFAGVGVSVMSAIAAARSRRRAAERLPGNLTATQREQVVATARGGPLPADPVVRAEARRLAEQWADARPGSGRVGQVVFLALALVCVVAGALTSPWWWALGGSLAGIVALGARRTARRRAHRERLRETALPPVPAEGVQRLLDVDVVDPDARSGRGLLDLRIRPPWGGGASLSATAVRVDGELVASEWGRNRYLVPPGSTTVSVWIDYLSDYGRATTTVDVPPDGQVVLHYSPPSLTFLDGRIGPSPQRSAGARGLLVGGLAFAVAALLLVVLLP</sequence>
<name>A0A1H9H0R1_9ACTN</name>
<accession>A0A1H9H0R1</accession>
<keyword evidence="1" id="KW-0812">Transmembrane</keyword>
<feature type="transmembrane region" description="Helical" evidence="1">
    <location>
        <begin position="12"/>
        <end position="37"/>
    </location>
</feature>
<dbReference type="OrthoDB" id="5180668at2"/>
<reference evidence="3" key="1">
    <citation type="submission" date="2016-10" db="EMBL/GenBank/DDBJ databases">
        <authorList>
            <person name="Varghese N."/>
            <person name="Submissions S."/>
        </authorList>
    </citation>
    <scope>NUCLEOTIDE SEQUENCE [LARGE SCALE GENOMIC DNA]</scope>
    <source>
        <strain evidence="3">CGMCC 4.6856</strain>
    </source>
</reference>
<dbReference type="RefSeq" id="WP_091179898.1">
    <property type="nucleotide sequence ID" value="NZ_FOFA01000004.1"/>
</dbReference>
<keyword evidence="1" id="KW-1133">Transmembrane helix</keyword>
<gene>
    <name evidence="2" type="ORF">SAMN05421756_10482</name>
</gene>
<evidence type="ECO:0000313" key="3">
    <source>
        <dbReference type="Proteomes" id="UP000198504"/>
    </source>
</evidence>
<organism evidence="2 3">
    <name type="scientific">Microlunatus flavus</name>
    <dbReference type="NCBI Taxonomy" id="1036181"/>
    <lineage>
        <taxon>Bacteria</taxon>
        <taxon>Bacillati</taxon>
        <taxon>Actinomycetota</taxon>
        <taxon>Actinomycetes</taxon>
        <taxon>Propionibacteriales</taxon>
        <taxon>Propionibacteriaceae</taxon>
        <taxon>Microlunatus</taxon>
    </lineage>
</organism>
<feature type="transmembrane region" description="Helical" evidence="1">
    <location>
        <begin position="144"/>
        <end position="162"/>
    </location>
</feature>
<feature type="transmembrane region" description="Helical" evidence="1">
    <location>
        <begin position="43"/>
        <end position="62"/>
    </location>
</feature>
<keyword evidence="3" id="KW-1185">Reference proteome</keyword>
<evidence type="ECO:0000256" key="1">
    <source>
        <dbReference type="SAM" id="Phobius"/>
    </source>
</evidence>
<dbReference type="Proteomes" id="UP000198504">
    <property type="component" value="Unassembled WGS sequence"/>
</dbReference>
<keyword evidence="1" id="KW-0472">Membrane</keyword>
<dbReference type="AlphaFoldDB" id="A0A1H9H0R1"/>
<proteinExistence type="predicted"/>
<evidence type="ECO:0000313" key="2">
    <source>
        <dbReference type="EMBL" id="SEQ55935.1"/>
    </source>
</evidence>